<dbReference type="Gene3D" id="3.30.70.100">
    <property type="match status" value="1"/>
</dbReference>
<name>A0A916WGC9_9MICO</name>
<comment type="similarity">
    <text evidence="1 6">Belongs to the acylphosphatase family.</text>
</comment>
<dbReference type="PROSITE" id="PS00430">
    <property type="entry name" value="TONB_DEPENDENT_REC_1"/>
    <property type="match status" value="1"/>
</dbReference>
<dbReference type="AlphaFoldDB" id="A0A916WGC9"/>
<dbReference type="Proteomes" id="UP000606922">
    <property type="component" value="Unassembled WGS sequence"/>
</dbReference>
<dbReference type="InterPro" id="IPR017968">
    <property type="entry name" value="Acylphosphatase_CS"/>
</dbReference>
<keyword evidence="9" id="KW-1185">Reference proteome</keyword>
<dbReference type="InterPro" id="IPR036046">
    <property type="entry name" value="Acylphosphatase-like_dom_sf"/>
</dbReference>
<feature type="domain" description="Acylphosphatase-like" evidence="7">
    <location>
        <begin position="18"/>
        <end position="103"/>
    </location>
</feature>
<comment type="catalytic activity">
    <reaction evidence="4 5">
        <text>an acyl phosphate + H2O = a carboxylate + phosphate + H(+)</text>
        <dbReference type="Rhea" id="RHEA:14965"/>
        <dbReference type="ChEBI" id="CHEBI:15377"/>
        <dbReference type="ChEBI" id="CHEBI:15378"/>
        <dbReference type="ChEBI" id="CHEBI:29067"/>
        <dbReference type="ChEBI" id="CHEBI:43474"/>
        <dbReference type="ChEBI" id="CHEBI:59918"/>
        <dbReference type="EC" id="3.6.1.7"/>
    </reaction>
</comment>
<dbReference type="EC" id="3.6.1.7" evidence="2 5"/>
<evidence type="ECO:0000256" key="2">
    <source>
        <dbReference type="ARBA" id="ARBA00012150"/>
    </source>
</evidence>
<dbReference type="Pfam" id="PF00708">
    <property type="entry name" value="Acylphosphatase"/>
    <property type="match status" value="1"/>
</dbReference>
<evidence type="ECO:0000256" key="4">
    <source>
        <dbReference type="ARBA" id="ARBA00047645"/>
    </source>
</evidence>
<dbReference type="PROSITE" id="PS00150">
    <property type="entry name" value="ACYLPHOSPHATASE_1"/>
    <property type="match status" value="1"/>
</dbReference>
<keyword evidence="5" id="KW-0378">Hydrolase</keyword>
<accession>A0A916WGC9</accession>
<organism evidence="8 9">
    <name type="scientific">Conyzicola nivalis</name>
    <dbReference type="NCBI Taxonomy" id="1477021"/>
    <lineage>
        <taxon>Bacteria</taxon>
        <taxon>Bacillati</taxon>
        <taxon>Actinomycetota</taxon>
        <taxon>Actinomycetes</taxon>
        <taxon>Micrococcales</taxon>
        <taxon>Microbacteriaceae</taxon>
        <taxon>Conyzicola</taxon>
    </lineage>
</organism>
<dbReference type="InterPro" id="IPR001792">
    <property type="entry name" value="Acylphosphatase-like_dom"/>
</dbReference>
<protein>
    <recommendedName>
        <fullName evidence="3 5">acylphosphatase</fullName>
        <ecNumber evidence="2 5">3.6.1.7</ecNumber>
    </recommendedName>
</protein>
<dbReference type="PANTHER" id="PTHR47268:SF4">
    <property type="entry name" value="ACYLPHOSPHATASE"/>
    <property type="match status" value="1"/>
</dbReference>
<evidence type="ECO:0000256" key="3">
    <source>
        <dbReference type="ARBA" id="ARBA00015991"/>
    </source>
</evidence>
<comment type="caution">
    <text evidence="8">The sequence shown here is derived from an EMBL/GenBank/DDBJ whole genome shotgun (WGS) entry which is preliminary data.</text>
</comment>
<evidence type="ECO:0000256" key="1">
    <source>
        <dbReference type="ARBA" id="ARBA00005614"/>
    </source>
</evidence>
<proteinExistence type="inferred from homology"/>
<evidence type="ECO:0000313" key="9">
    <source>
        <dbReference type="Proteomes" id="UP000606922"/>
    </source>
</evidence>
<feature type="active site" evidence="5">
    <location>
        <position position="51"/>
    </location>
</feature>
<dbReference type="SUPFAM" id="SSF54975">
    <property type="entry name" value="Acylphosphatase/BLUF domain-like"/>
    <property type="match status" value="1"/>
</dbReference>
<sequence>MASRDGSRYRFGMAQQVRRRVIVSGVVQGVGFRWSARSVAESLSVTGFARNRSDDTVEVEAEGDPEAVDGFLDWLRHGPPSASVSGVTVTELPTAGSTGFEVG</sequence>
<dbReference type="InterPro" id="IPR010916">
    <property type="entry name" value="TonB_box_CS"/>
</dbReference>
<feature type="active site" evidence="5">
    <location>
        <position position="33"/>
    </location>
</feature>
<dbReference type="PANTHER" id="PTHR47268">
    <property type="entry name" value="ACYLPHOSPHATASE"/>
    <property type="match status" value="1"/>
</dbReference>
<evidence type="ECO:0000313" key="8">
    <source>
        <dbReference type="EMBL" id="GGA95095.1"/>
    </source>
</evidence>
<dbReference type="GO" id="GO:0003998">
    <property type="term" value="F:acylphosphatase activity"/>
    <property type="evidence" value="ECO:0007669"/>
    <property type="project" value="UniProtKB-EC"/>
</dbReference>
<evidence type="ECO:0000256" key="6">
    <source>
        <dbReference type="RuleBase" id="RU004168"/>
    </source>
</evidence>
<dbReference type="PROSITE" id="PS51160">
    <property type="entry name" value="ACYLPHOSPHATASE_3"/>
    <property type="match status" value="1"/>
</dbReference>
<evidence type="ECO:0000259" key="7">
    <source>
        <dbReference type="PROSITE" id="PS51160"/>
    </source>
</evidence>
<dbReference type="InterPro" id="IPR020456">
    <property type="entry name" value="Acylphosphatase"/>
</dbReference>
<evidence type="ECO:0000256" key="5">
    <source>
        <dbReference type="PROSITE-ProRule" id="PRU00520"/>
    </source>
</evidence>
<dbReference type="EMBL" id="BMGB01000001">
    <property type="protein sequence ID" value="GGA95095.1"/>
    <property type="molecule type" value="Genomic_DNA"/>
</dbReference>
<reference evidence="8" key="2">
    <citation type="submission" date="2020-09" db="EMBL/GenBank/DDBJ databases">
        <authorList>
            <person name="Sun Q."/>
            <person name="Zhou Y."/>
        </authorList>
    </citation>
    <scope>NUCLEOTIDE SEQUENCE</scope>
    <source>
        <strain evidence="8">CGMCC 1.12813</strain>
    </source>
</reference>
<gene>
    <name evidence="8" type="ORF">GCM10010979_06970</name>
</gene>
<reference evidence="8" key="1">
    <citation type="journal article" date="2014" name="Int. J. Syst. Evol. Microbiol.">
        <title>Complete genome sequence of Corynebacterium casei LMG S-19264T (=DSM 44701T), isolated from a smear-ripened cheese.</title>
        <authorList>
            <consortium name="US DOE Joint Genome Institute (JGI-PGF)"/>
            <person name="Walter F."/>
            <person name="Albersmeier A."/>
            <person name="Kalinowski J."/>
            <person name="Ruckert C."/>
        </authorList>
    </citation>
    <scope>NUCLEOTIDE SEQUENCE</scope>
    <source>
        <strain evidence="8">CGMCC 1.12813</strain>
    </source>
</reference>